<evidence type="ECO:0000256" key="1">
    <source>
        <dbReference type="ARBA" id="ARBA00022723"/>
    </source>
</evidence>
<dbReference type="InterPro" id="IPR052170">
    <property type="entry name" value="M29_Exopeptidase"/>
</dbReference>
<evidence type="ECO:0000313" key="3">
    <source>
        <dbReference type="Proteomes" id="UP000886757"/>
    </source>
</evidence>
<dbReference type="PANTHER" id="PTHR34448:SF1">
    <property type="entry name" value="BLL6088 PROTEIN"/>
    <property type="match status" value="1"/>
</dbReference>
<keyword evidence="1" id="KW-0479">Metal-binding</keyword>
<sequence length="698" mass="80078">MDKKTGLDEVLRERYCLASRRIQEICGEETVPAPFCDFFRRTAGFLVQMIELKEALETGETKGYTLEQWQEQNRALYEDILPGQYDCSFGNPDYAEEILGEEYGKSLGFLYTELRSLIVYIFEGCLEETLVHLELFIEVYNSFEQEELPKPREIRDILYWFASDYSELFVTRRIRESVDPSLDFALKIVMESDLEDLRYLYRYGEYVSENELETARFLNGLSEEEVVAIARTYTEGYRVGFAVDGKDISLKRTVNIRYNLGFERMVRQAVKNFRAMGLEPVIYRAAACVLNKRQSARVGYTGAVPNKQFEYDHRADQALFLDRKFMERKLGVTRKAYEQYKDLAKVHGGPAVIEVFGEEQFVPAPKDTAYKLSQKQQQILVELNQETGKLTNHYIPGDERSFTIIAFPIPEIGENFPEIFRETVKINTLDSAHYRKIQQYLIDALDKGKYVHVKGKGENRTDLKIALAELTAPSRQTLFENCVADVNIPVGEVFTSPKLSGTEGILHVTQVYLSGLLYKDLEIHLKDGMVTEYSCGNFESREANLEYIRENLLFQHDTLPLGEFAVGTNTAAYAMARKYGIAAKLPILIAEKMGPHFALGDTCFSWQEDVPVFNIENGKEIIARGNEISLLRREDFSKAYFNCHTDITIPYEELDFIRVAAKNGEELSLIEDGRFVLPGTEELNEPLTMEESLSRIKN</sequence>
<dbReference type="Proteomes" id="UP000886757">
    <property type="component" value="Unassembled WGS sequence"/>
</dbReference>
<gene>
    <name evidence="2" type="ORF">IAB31_11890</name>
</gene>
<dbReference type="GO" id="GO:0046872">
    <property type="term" value="F:metal ion binding"/>
    <property type="evidence" value="ECO:0007669"/>
    <property type="project" value="UniProtKB-KW"/>
</dbReference>
<name>A0A9D1D9R2_9FIRM</name>
<dbReference type="EMBL" id="DVGK01000136">
    <property type="protein sequence ID" value="HIR14610.1"/>
    <property type="molecule type" value="Genomic_DNA"/>
</dbReference>
<dbReference type="SUPFAM" id="SSF144052">
    <property type="entry name" value="Thermophilic metalloprotease-like"/>
    <property type="match status" value="1"/>
</dbReference>
<dbReference type="PANTHER" id="PTHR34448">
    <property type="entry name" value="AMINOPEPTIDASE"/>
    <property type="match status" value="1"/>
</dbReference>
<evidence type="ECO:0000313" key="2">
    <source>
        <dbReference type="EMBL" id="HIR14610.1"/>
    </source>
</evidence>
<dbReference type="GO" id="GO:0004177">
    <property type="term" value="F:aminopeptidase activity"/>
    <property type="evidence" value="ECO:0007669"/>
    <property type="project" value="UniProtKB-KW"/>
</dbReference>
<dbReference type="AlphaFoldDB" id="A0A9D1D9R2"/>
<proteinExistence type="predicted"/>
<dbReference type="InterPro" id="IPR000787">
    <property type="entry name" value="Peptidase_M29"/>
</dbReference>
<reference evidence="2" key="2">
    <citation type="journal article" date="2021" name="PeerJ">
        <title>Extensive microbial diversity within the chicken gut microbiome revealed by metagenomics and culture.</title>
        <authorList>
            <person name="Gilroy R."/>
            <person name="Ravi A."/>
            <person name="Getino M."/>
            <person name="Pursley I."/>
            <person name="Horton D.L."/>
            <person name="Alikhan N.F."/>
            <person name="Baker D."/>
            <person name="Gharbi K."/>
            <person name="Hall N."/>
            <person name="Watson M."/>
            <person name="Adriaenssens E.M."/>
            <person name="Foster-Nyarko E."/>
            <person name="Jarju S."/>
            <person name="Secka A."/>
            <person name="Antonio M."/>
            <person name="Oren A."/>
            <person name="Chaudhuri R.R."/>
            <person name="La Ragione R."/>
            <person name="Hildebrand F."/>
            <person name="Pallen M.J."/>
        </authorList>
    </citation>
    <scope>NUCLEOTIDE SEQUENCE</scope>
    <source>
        <strain evidence="2">ChiSjej4B22-8148</strain>
    </source>
</reference>
<dbReference type="Pfam" id="PF02073">
    <property type="entry name" value="Peptidase_M29"/>
    <property type="match status" value="1"/>
</dbReference>
<protein>
    <submittedName>
        <fullName evidence="2">Aminopeptidase</fullName>
    </submittedName>
</protein>
<accession>A0A9D1D9R2</accession>
<comment type="caution">
    <text evidence="2">The sequence shown here is derived from an EMBL/GenBank/DDBJ whole genome shotgun (WGS) entry which is preliminary data.</text>
</comment>
<dbReference type="GO" id="GO:0006508">
    <property type="term" value="P:proteolysis"/>
    <property type="evidence" value="ECO:0007669"/>
    <property type="project" value="InterPro"/>
</dbReference>
<reference evidence="2" key="1">
    <citation type="submission" date="2020-10" db="EMBL/GenBank/DDBJ databases">
        <authorList>
            <person name="Gilroy R."/>
        </authorList>
    </citation>
    <scope>NUCLEOTIDE SEQUENCE</scope>
    <source>
        <strain evidence="2">ChiSjej4B22-8148</strain>
    </source>
</reference>
<keyword evidence="2" id="KW-0645">Protease</keyword>
<keyword evidence="2" id="KW-0378">Hydrolase</keyword>
<keyword evidence="2" id="KW-0031">Aminopeptidase</keyword>
<organism evidence="2 3">
    <name type="scientific">Candidatus Choladousia intestinavium</name>
    <dbReference type="NCBI Taxonomy" id="2840727"/>
    <lineage>
        <taxon>Bacteria</taxon>
        <taxon>Bacillati</taxon>
        <taxon>Bacillota</taxon>
        <taxon>Clostridia</taxon>
        <taxon>Lachnospirales</taxon>
        <taxon>Lachnospiraceae</taxon>
        <taxon>Lachnospiraceae incertae sedis</taxon>
        <taxon>Candidatus Choladousia</taxon>
    </lineage>
</organism>